<dbReference type="GO" id="GO:0005886">
    <property type="term" value="C:plasma membrane"/>
    <property type="evidence" value="ECO:0007669"/>
    <property type="project" value="UniProtKB-SubCell"/>
</dbReference>
<dbReference type="GO" id="GO:0015421">
    <property type="term" value="F:ABC-type oligopeptide transporter activity"/>
    <property type="evidence" value="ECO:0007669"/>
    <property type="project" value="TreeGrafter"/>
</dbReference>
<name>A0A266QBV8_9GAMM</name>
<dbReference type="InterPro" id="IPR036640">
    <property type="entry name" value="ABC1_TM_sf"/>
</dbReference>
<feature type="domain" description="ABC transmembrane type-1" evidence="10">
    <location>
        <begin position="23"/>
        <end position="305"/>
    </location>
</feature>
<dbReference type="PROSITE" id="PS50893">
    <property type="entry name" value="ABC_TRANSPORTER_2"/>
    <property type="match status" value="1"/>
</dbReference>
<keyword evidence="4" id="KW-0547">Nucleotide-binding</keyword>
<evidence type="ECO:0000256" key="8">
    <source>
        <dbReference type="SAM" id="Phobius"/>
    </source>
</evidence>
<dbReference type="InterPro" id="IPR003439">
    <property type="entry name" value="ABC_transporter-like_ATP-bd"/>
</dbReference>
<dbReference type="RefSeq" id="WP_094984779.1">
    <property type="nucleotide sequence ID" value="NZ_NHNI01000001.1"/>
</dbReference>
<feature type="domain" description="ABC transporter" evidence="9">
    <location>
        <begin position="340"/>
        <end position="576"/>
    </location>
</feature>
<dbReference type="Proteomes" id="UP000216101">
    <property type="component" value="Unassembled WGS sequence"/>
</dbReference>
<feature type="transmembrane region" description="Helical" evidence="8">
    <location>
        <begin position="276"/>
        <end position="296"/>
    </location>
</feature>
<organism evidence="11 12">
    <name type="scientific">Cellvibrio mixtus</name>
    <dbReference type="NCBI Taxonomy" id="39650"/>
    <lineage>
        <taxon>Bacteria</taxon>
        <taxon>Pseudomonadati</taxon>
        <taxon>Pseudomonadota</taxon>
        <taxon>Gammaproteobacteria</taxon>
        <taxon>Cellvibrionales</taxon>
        <taxon>Cellvibrionaceae</taxon>
        <taxon>Cellvibrio</taxon>
    </lineage>
</organism>
<keyword evidence="7 8" id="KW-0472">Membrane</keyword>
<keyword evidence="12" id="KW-1185">Reference proteome</keyword>
<dbReference type="CDD" id="cd18575">
    <property type="entry name" value="ABC_6TM_bac_exporter_ABCB8_10_like"/>
    <property type="match status" value="1"/>
</dbReference>
<evidence type="ECO:0000259" key="9">
    <source>
        <dbReference type="PROSITE" id="PS50893"/>
    </source>
</evidence>
<dbReference type="InterPro" id="IPR003593">
    <property type="entry name" value="AAA+_ATPase"/>
</dbReference>
<evidence type="ECO:0000256" key="2">
    <source>
        <dbReference type="ARBA" id="ARBA00007577"/>
    </source>
</evidence>
<feature type="transmembrane region" description="Helical" evidence="8">
    <location>
        <begin position="244"/>
        <end position="264"/>
    </location>
</feature>
<dbReference type="PROSITE" id="PS51257">
    <property type="entry name" value="PROKAR_LIPOPROTEIN"/>
    <property type="match status" value="1"/>
</dbReference>
<dbReference type="GO" id="GO:0016887">
    <property type="term" value="F:ATP hydrolysis activity"/>
    <property type="evidence" value="ECO:0007669"/>
    <property type="project" value="InterPro"/>
</dbReference>
<proteinExistence type="inferred from homology"/>
<feature type="transmembrane region" description="Helical" evidence="8">
    <location>
        <begin position="146"/>
        <end position="179"/>
    </location>
</feature>
<dbReference type="Gene3D" id="1.20.1560.10">
    <property type="entry name" value="ABC transporter type 1, transmembrane domain"/>
    <property type="match status" value="1"/>
</dbReference>
<evidence type="ECO:0000256" key="1">
    <source>
        <dbReference type="ARBA" id="ARBA00004651"/>
    </source>
</evidence>
<feature type="transmembrane region" description="Helical" evidence="8">
    <location>
        <begin position="61"/>
        <end position="83"/>
    </location>
</feature>
<comment type="similarity">
    <text evidence="2">Belongs to the ABC transporter superfamily. ABCB family. Multidrug resistance exporter (TC 3.A.1.201) subfamily.</text>
</comment>
<gene>
    <name evidence="11" type="ORF">CBP51_10340</name>
</gene>
<dbReference type="InterPro" id="IPR039421">
    <property type="entry name" value="Type_1_exporter"/>
</dbReference>
<dbReference type="STRING" id="1209072.GCA_000766945_03662"/>
<dbReference type="PROSITE" id="PS50929">
    <property type="entry name" value="ABC_TM1F"/>
    <property type="match status" value="1"/>
</dbReference>
<dbReference type="PROSITE" id="PS00211">
    <property type="entry name" value="ABC_TRANSPORTER_1"/>
    <property type="match status" value="1"/>
</dbReference>
<dbReference type="InterPro" id="IPR017871">
    <property type="entry name" value="ABC_transporter-like_CS"/>
</dbReference>
<accession>A0A266QBV8</accession>
<dbReference type="Gene3D" id="3.40.50.300">
    <property type="entry name" value="P-loop containing nucleotide triphosphate hydrolases"/>
    <property type="match status" value="1"/>
</dbReference>
<keyword evidence="5" id="KW-0067">ATP-binding</keyword>
<dbReference type="Pfam" id="PF00664">
    <property type="entry name" value="ABC_membrane"/>
    <property type="match status" value="1"/>
</dbReference>
<comment type="caution">
    <text evidence="11">The sequence shown here is derived from an EMBL/GenBank/DDBJ whole genome shotgun (WGS) entry which is preliminary data.</text>
</comment>
<evidence type="ECO:0000256" key="5">
    <source>
        <dbReference type="ARBA" id="ARBA00022840"/>
    </source>
</evidence>
<dbReference type="PANTHER" id="PTHR43394:SF1">
    <property type="entry name" value="ATP-BINDING CASSETTE SUB-FAMILY B MEMBER 10, MITOCHONDRIAL"/>
    <property type="match status" value="1"/>
</dbReference>
<dbReference type="AlphaFoldDB" id="A0A266QBV8"/>
<comment type="subcellular location">
    <subcellularLocation>
        <location evidence="1">Cell membrane</location>
        <topology evidence="1">Multi-pass membrane protein</topology>
    </subcellularLocation>
</comment>
<dbReference type="SUPFAM" id="SSF52540">
    <property type="entry name" value="P-loop containing nucleoside triphosphate hydrolases"/>
    <property type="match status" value="1"/>
</dbReference>
<evidence type="ECO:0000256" key="4">
    <source>
        <dbReference type="ARBA" id="ARBA00022741"/>
    </source>
</evidence>
<dbReference type="Pfam" id="PF00005">
    <property type="entry name" value="ABC_tran"/>
    <property type="match status" value="1"/>
</dbReference>
<dbReference type="InterPro" id="IPR027417">
    <property type="entry name" value="P-loop_NTPase"/>
</dbReference>
<dbReference type="NCBIfam" id="TIGR02204">
    <property type="entry name" value="MsbA_rel"/>
    <property type="match status" value="1"/>
</dbReference>
<dbReference type="SUPFAM" id="SSF90123">
    <property type="entry name" value="ABC transporter transmembrane region"/>
    <property type="match status" value="1"/>
</dbReference>
<feature type="transmembrane region" description="Helical" evidence="8">
    <location>
        <begin position="21"/>
        <end position="41"/>
    </location>
</feature>
<evidence type="ECO:0000259" key="10">
    <source>
        <dbReference type="PROSITE" id="PS50929"/>
    </source>
</evidence>
<sequence length="590" mass="63707">MSTALTRRQILVDLLMPYKSRIAAALLALVIAAGCVLLIGQGLKQVIDKGFVAGSAELLNIALLGLLGVILLMSVATYARFYLVSWLGERITADLRRRVFAHLLTLSPVFFEQNRTGDVLSRLTNDTTQLETVIGSSVSMALRNALLLLGGLVMLAVTSLKLMALVLVAIPFVLVPIIAFGRRVRRLARASQDSVAHVGAYTDEVIHEIRTVQAYGHEAAAGSVFNQRVEATFATGVKRVQQRALLVAAVITLVFSAVALILWVGGHDVLEGRISAGELSAFIFYAVIVASAMGTISEVIGELQRAAGATERLVELLATPSSLPLRTDPLPLPQPAAGLVEMRAVHFAYPSRPDTPVFAGFDLRVNPGEKIALVGPSGAGKTTVFQLLQRFYDPAGGHVLLDGVDLKDADLQAVRARIALVPQDPVIFAASVRDNVRYAQPEATDEQVIAACEAAFALEFITQLPERLDTYLGERGVRLSGGQKQRIAIARAILADRPILLLDEATSALDSNSEQVVQQALERLMQNRTTIMIAHRLSTVVNADRILVLQQGRIVATGTHTELLAQSELYQQLARLQFQQESPGEQPPLV</sequence>
<evidence type="ECO:0000256" key="7">
    <source>
        <dbReference type="ARBA" id="ARBA00023136"/>
    </source>
</evidence>
<dbReference type="InterPro" id="IPR011527">
    <property type="entry name" value="ABC1_TM_dom"/>
</dbReference>
<evidence type="ECO:0000313" key="11">
    <source>
        <dbReference type="EMBL" id="OZY87352.1"/>
    </source>
</evidence>
<evidence type="ECO:0000256" key="3">
    <source>
        <dbReference type="ARBA" id="ARBA00022692"/>
    </source>
</evidence>
<keyword evidence="6 8" id="KW-1133">Transmembrane helix</keyword>
<reference evidence="12" key="1">
    <citation type="submission" date="2017-05" db="EMBL/GenBank/DDBJ databases">
        <authorList>
            <person name="Barney B.M."/>
        </authorList>
    </citation>
    <scope>NUCLEOTIDE SEQUENCE [LARGE SCALE GENOMIC DNA]</scope>
    <source>
        <strain evidence="12">PSBB022</strain>
    </source>
</reference>
<dbReference type="PANTHER" id="PTHR43394">
    <property type="entry name" value="ATP-DEPENDENT PERMEASE MDL1, MITOCHONDRIAL"/>
    <property type="match status" value="1"/>
</dbReference>
<dbReference type="GO" id="GO:0090374">
    <property type="term" value="P:oligopeptide export from mitochondrion"/>
    <property type="evidence" value="ECO:0007669"/>
    <property type="project" value="TreeGrafter"/>
</dbReference>
<dbReference type="GO" id="GO:0005524">
    <property type="term" value="F:ATP binding"/>
    <property type="evidence" value="ECO:0007669"/>
    <property type="project" value="UniProtKB-KW"/>
</dbReference>
<dbReference type="EMBL" id="NHNI01000001">
    <property type="protein sequence ID" value="OZY87352.1"/>
    <property type="molecule type" value="Genomic_DNA"/>
</dbReference>
<keyword evidence="3 8" id="KW-0812">Transmembrane</keyword>
<dbReference type="InterPro" id="IPR011918">
    <property type="entry name" value="ABC_MsbA_ATP-bd"/>
</dbReference>
<protein>
    <submittedName>
        <fullName evidence="11">ABC transporter</fullName>
    </submittedName>
</protein>
<evidence type="ECO:0000256" key="6">
    <source>
        <dbReference type="ARBA" id="ARBA00022989"/>
    </source>
</evidence>
<dbReference type="SMART" id="SM00382">
    <property type="entry name" value="AAA"/>
    <property type="match status" value="1"/>
</dbReference>
<dbReference type="FunFam" id="3.40.50.300:FF:000251">
    <property type="entry name" value="ABC transporter B family member 19"/>
    <property type="match status" value="1"/>
</dbReference>
<evidence type="ECO:0000313" key="12">
    <source>
        <dbReference type="Proteomes" id="UP000216101"/>
    </source>
</evidence>
<dbReference type="CDD" id="cd03249">
    <property type="entry name" value="ABC_MTABC3_MDL1_MDL2"/>
    <property type="match status" value="1"/>
</dbReference>